<reference evidence="11" key="1">
    <citation type="submission" date="2023-07" db="EMBL/GenBank/DDBJ databases">
        <title>30 novel species of actinomycetes from the DSMZ collection.</title>
        <authorList>
            <person name="Nouioui I."/>
        </authorList>
    </citation>
    <scope>NUCLEOTIDE SEQUENCE [LARGE SCALE GENOMIC DNA]</scope>
    <source>
        <strain evidence="11">DSM 41981</strain>
    </source>
</reference>
<dbReference type="Pfam" id="PF06241">
    <property type="entry name" value="Castor_Poll_mid"/>
    <property type="match status" value="1"/>
</dbReference>
<feature type="region of interest" description="Disordered" evidence="7">
    <location>
        <begin position="567"/>
        <end position="600"/>
    </location>
</feature>
<keyword evidence="11" id="KW-1185">Reference proteome</keyword>
<evidence type="ECO:0000256" key="5">
    <source>
        <dbReference type="ARBA" id="ARBA00023065"/>
    </source>
</evidence>
<dbReference type="InterPro" id="IPR006037">
    <property type="entry name" value="RCK_C"/>
</dbReference>
<keyword evidence="4 8" id="KW-1133">Transmembrane helix</keyword>
<dbReference type="GO" id="GO:0012505">
    <property type="term" value="C:endomembrane system"/>
    <property type="evidence" value="ECO:0007669"/>
    <property type="project" value="UniProtKB-SubCell"/>
</dbReference>
<feature type="domain" description="RCK C-terminal" evidence="9">
    <location>
        <begin position="257"/>
        <end position="341"/>
    </location>
</feature>
<proteinExistence type="predicted"/>
<evidence type="ECO:0000256" key="2">
    <source>
        <dbReference type="ARBA" id="ARBA00022448"/>
    </source>
</evidence>
<dbReference type="AlphaFoldDB" id="A0ABD5EWZ3"/>
<keyword evidence="5" id="KW-0406">Ion transport</keyword>
<dbReference type="Gene3D" id="3.40.50.720">
    <property type="entry name" value="NAD(P)-binding Rossmann-like Domain"/>
    <property type="match status" value="2"/>
</dbReference>
<comment type="caution">
    <text evidence="10">The sequence shown here is derived from an EMBL/GenBank/DDBJ whole genome shotgun (WGS) entry which is preliminary data.</text>
</comment>
<evidence type="ECO:0000256" key="3">
    <source>
        <dbReference type="ARBA" id="ARBA00022692"/>
    </source>
</evidence>
<comment type="subcellular location">
    <subcellularLocation>
        <location evidence="1">Endomembrane system</location>
        <topology evidence="1">Multi-pass membrane protein</topology>
    </subcellularLocation>
</comment>
<keyword evidence="10" id="KW-0449">Lipoprotein</keyword>
<evidence type="ECO:0000259" key="9">
    <source>
        <dbReference type="PROSITE" id="PS51202"/>
    </source>
</evidence>
<dbReference type="SUPFAM" id="SSF116726">
    <property type="entry name" value="TrkA C-terminal domain-like"/>
    <property type="match status" value="1"/>
</dbReference>
<evidence type="ECO:0000256" key="6">
    <source>
        <dbReference type="ARBA" id="ARBA00023136"/>
    </source>
</evidence>
<dbReference type="PROSITE" id="PS51202">
    <property type="entry name" value="RCK_C"/>
    <property type="match status" value="1"/>
</dbReference>
<feature type="region of interest" description="Disordered" evidence="7">
    <location>
        <begin position="619"/>
        <end position="729"/>
    </location>
</feature>
<sequence length="729" mass="76601">MGWLSVCCLGVVVPVSALLVWTDPGSPHSFTGRLLIVWRTSAETLRLNGVNGAPLRMLLSALLGVIALLCVSTLIGVITTGLGDRLTELRRGRSTVLERRHAVVLGWSDQVFTVVGELLAARAGRSREVVAVLAPRDPAEMDEELRAALALPGSARLVCRTGSPSDPRALDVVAPHDAASVLVLPVEDADADTRVVRVLLALRAQSGGASGPPVVAAVRDARYLPAARLAAGPRGTVLETELTTARLLVQSAGSPGLTAALRDLLDFAGAEFHVRDASGLAGLTFGDAALRFDDCAVVGLLAPDGRPVLTPPAETVVAATDRLVVVAHDDTAAAPVDLRAHVDPTAVLPPTPRTGGPARTLLLGWNRRAPLVVHLLRAAARPGSVLDIVPGPDPVPEPVPPVVFPPSGHLDVVLHPGDPVRPDDLRSLDPFRYDSVLVLGPDAHTGPERPDDRTLLTLLTLRSLEEERGRALPVVAELSDPRSRPLAPLGPASDAVVRGELTALLMTQIAHNPALAPVFEEVFATRGGALALRPVTEYLLPGREASFATVVSAALARGECAIGYRAHGPAPAHPAPAHPDPARPRPADPDPARHGDGVRLCPRASRRRLWNAEDEILVLTSPRSPSADEPSPDPAPGDARASHPHPATEQAPATRTRDIQPSDIQTSATRTPNPRTPNPRTPNLQAPDTQAPDVRTEDTQAPNPLPRMRRGQDGSGAPGATPEGDPHTP</sequence>
<keyword evidence="2" id="KW-0813">Transport</keyword>
<dbReference type="GO" id="GO:0006811">
    <property type="term" value="P:monoatomic ion transport"/>
    <property type="evidence" value="ECO:0007669"/>
    <property type="project" value="UniProtKB-KW"/>
</dbReference>
<dbReference type="Proteomes" id="UP001183535">
    <property type="component" value="Unassembled WGS sequence"/>
</dbReference>
<keyword evidence="3 8" id="KW-0812">Transmembrane</keyword>
<accession>A0ABD5EWZ3</accession>
<keyword evidence="6 8" id="KW-0472">Membrane</keyword>
<evidence type="ECO:0000256" key="7">
    <source>
        <dbReference type="SAM" id="MobiDB-lite"/>
    </source>
</evidence>
<dbReference type="InterPro" id="IPR036721">
    <property type="entry name" value="RCK_C_sf"/>
</dbReference>
<evidence type="ECO:0000313" key="10">
    <source>
        <dbReference type="EMBL" id="MDT0439165.1"/>
    </source>
</evidence>
<name>A0ABD5EWZ3_9ACTN</name>
<feature type="transmembrane region" description="Helical" evidence="8">
    <location>
        <begin position="57"/>
        <end position="83"/>
    </location>
</feature>
<dbReference type="Gene3D" id="3.30.70.1450">
    <property type="entry name" value="Regulator of K+ conductance, C-terminal domain"/>
    <property type="match status" value="1"/>
</dbReference>
<dbReference type="PANTHER" id="PTHR31563:SF10">
    <property type="entry name" value="ION CHANNEL POLLUX-RELATED"/>
    <property type="match status" value="1"/>
</dbReference>
<protein>
    <submittedName>
        <fullName evidence="10">NAD-binding lipoprotein</fullName>
    </submittedName>
</protein>
<dbReference type="EMBL" id="JAVRES010000023">
    <property type="protein sequence ID" value="MDT0439165.1"/>
    <property type="molecule type" value="Genomic_DNA"/>
</dbReference>
<organism evidence="10 11">
    <name type="scientific">Streptomyces doudnae</name>
    <dbReference type="NCBI Taxonomy" id="3075536"/>
    <lineage>
        <taxon>Bacteria</taxon>
        <taxon>Bacillati</taxon>
        <taxon>Actinomycetota</taxon>
        <taxon>Actinomycetes</taxon>
        <taxon>Kitasatosporales</taxon>
        <taxon>Streptomycetaceae</taxon>
        <taxon>Streptomyces</taxon>
    </lineage>
</organism>
<evidence type="ECO:0000256" key="1">
    <source>
        <dbReference type="ARBA" id="ARBA00004127"/>
    </source>
</evidence>
<evidence type="ECO:0000313" key="11">
    <source>
        <dbReference type="Proteomes" id="UP001183535"/>
    </source>
</evidence>
<dbReference type="PANTHER" id="PTHR31563">
    <property type="entry name" value="ION CHANNEL POLLUX-RELATED"/>
    <property type="match status" value="1"/>
</dbReference>
<evidence type="ECO:0000256" key="4">
    <source>
        <dbReference type="ARBA" id="ARBA00022989"/>
    </source>
</evidence>
<dbReference type="InterPro" id="IPR044849">
    <property type="entry name" value="CASTOR/POLLUX/SYM8-like"/>
</dbReference>
<dbReference type="InterPro" id="IPR010420">
    <property type="entry name" value="CASTOR/POLLUX/SYM8_dom"/>
</dbReference>
<feature type="compositionally biased region" description="Basic and acidic residues" evidence="7">
    <location>
        <begin position="580"/>
        <end position="597"/>
    </location>
</feature>
<evidence type="ECO:0000256" key="8">
    <source>
        <dbReference type="SAM" id="Phobius"/>
    </source>
</evidence>
<gene>
    <name evidence="10" type="ORF">RM877_31315</name>
</gene>